<evidence type="ECO:0000256" key="4">
    <source>
        <dbReference type="ARBA" id="ARBA00023163"/>
    </source>
</evidence>
<dbReference type="InterPro" id="IPR002913">
    <property type="entry name" value="START_lipid-bd_dom"/>
</dbReference>
<evidence type="ECO:0000313" key="8">
    <source>
        <dbReference type="EMBL" id="PWA97207.1"/>
    </source>
</evidence>
<comment type="caution">
    <text evidence="8">The sequence shown here is derived from an EMBL/GenBank/DDBJ whole genome shotgun (WGS) entry which is preliminary data.</text>
</comment>
<evidence type="ECO:0000256" key="5">
    <source>
        <dbReference type="ARBA" id="ARBA00023242"/>
    </source>
</evidence>
<sequence length="503" mass="56648">MEQSVIASIGVQELCRLFKDDENLWTKSPVHGRDVLVQHNYERAFRVSNKLRTRNHNSWIEASRSFAYDNWTYLFPNMVAKEETIAVLSPGSSEDNPDGSLKLMYKELQVTSPLVAKRKFTCLRTCKQIDQGTWVVADISYEPILNLNGYHSNYRRLPSGCLIQSISEKLSKVTWVEHMEVEETMPSHTLYDHLIRSGLAFGAERMLACLERWHEKMSHLNDICRIRTPGLEGKVAPWIMEKFSLMELRDSMVSGLFENISPNEDKNSSLWQSITGLDDLKVYATLYKSSSNYEVVGGAVTFGVNYSPEFVLKILGDERKHHEWDVVGGLRKLNMVTQYLTAGDPRNNVFASMIEGSSDGILIKEVNVNRSGSLVVWTTVSKKVYDLISLGKAPPPDVPVLISGFSISTDGHTTTTNRGGSVVTLVLRMWGVGNKPLQEKGPESVALITLAINQTAERVKESLEKQRPPSPPRGVWPTEKQQVGGDDMETEILQNELRLLKMD</sequence>
<dbReference type="EMBL" id="PKPP01000138">
    <property type="protein sequence ID" value="PWA97207.1"/>
    <property type="molecule type" value="Genomic_DNA"/>
</dbReference>
<evidence type="ECO:0000313" key="9">
    <source>
        <dbReference type="Proteomes" id="UP000245207"/>
    </source>
</evidence>
<dbReference type="PANTHER" id="PTHR45654:SF1">
    <property type="entry name" value="HOMEOBOX-LEUCINE ZIPPER PROTEIN HDG11"/>
    <property type="match status" value="1"/>
</dbReference>
<gene>
    <name evidence="8" type="ORF">CTI12_AA031930</name>
</gene>
<dbReference type="SUPFAM" id="SSF55961">
    <property type="entry name" value="Bet v1-like"/>
    <property type="match status" value="2"/>
</dbReference>
<dbReference type="AlphaFoldDB" id="A0A2U1QGW7"/>
<dbReference type="Gene3D" id="3.30.530.20">
    <property type="match status" value="1"/>
</dbReference>
<feature type="domain" description="START" evidence="7">
    <location>
        <begin position="6"/>
        <end position="219"/>
    </location>
</feature>
<dbReference type="Pfam" id="PF25797">
    <property type="entry name" value="PDF2_C"/>
    <property type="match status" value="1"/>
</dbReference>
<dbReference type="Proteomes" id="UP000245207">
    <property type="component" value="Unassembled WGS sequence"/>
</dbReference>
<dbReference type="Pfam" id="PF01852">
    <property type="entry name" value="START"/>
    <property type="match status" value="1"/>
</dbReference>
<evidence type="ECO:0000259" key="7">
    <source>
        <dbReference type="PROSITE" id="PS50848"/>
    </source>
</evidence>
<feature type="region of interest" description="Disordered" evidence="6">
    <location>
        <begin position="462"/>
        <end position="486"/>
    </location>
</feature>
<name>A0A2U1QGW7_ARTAN</name>
<keyword evidence="9" id="KW-1185">Reference proteome</keyword>
<keyword evidence="5" id="KW-0539">Nucleus</keyword>
<protein>
    <recommendedName>
        <fullName evidence="7">START domain-containing protein</fullName>
    </recommendedName>
</protein>
<evidence type="ECO:0000256" key="6">
    <source>
        <dbReference type="SAM" id="MobiDB-lite"/>
    </source>
</evidence>
<dbReference type="InterPro" id="IPR023393">
    <property type="entry name" value="START-like_dom_sf"/>
</dbReference>
<dbReference type="GO" id="GO:0008289">
    <property type="term" value="F:lipid binding"/>
    <property type="evidence" value="ECO:0007669"/>
    <property type="project" value="InterPro"/>
</dbReference>
<reference evidence="8 9" key="1">
    <citation type="journal article" date="2018" name="Mol. Plant">
        <title>The genome of Artemisia annua provides insight into the evolution of Asteraceae family and artemisinin biosynthesis.</title>
        <authorList>
            <person name="Shen Q."/>
            <person name="Zhang L."/>
            <person name="Liao Z."/>
            <person name="Wang S."/>
            <person name="Yan T."/>
            <person name="Shi P."/>
            <person name="Liu M."/>
            <person name="Fu X."/>
            <person name="Pan Q."/>
            <person name="Wang Y."/>
            <person name="Lv Z."/>
            <person name="Lu X."/>
            <person name="Zhang F."/>
            <person name="Jiang W."/>
            <person name="Ma Y."/>
            <person name="Chen M."/>
            <person name="Hao X."/>
            <person name="Li L."/>
            <person name="Tang Y."/>
            <person name="Lv G."/>
            <person name="Zhou Y."/>
            <person name="Sun X."/>
            <person name="Brodelius P.E."/>
            <person name="Rose J.K.C."/>
            <person name="Tang K."/>
        </authorList>
    </citation>
    <scope>NUCLEOTIDE SEQUENCE [LARGE SCALE GENOMIC DNA]</scope>
    <source>
        <strain evidence="9">cv. Huhao1</strain>
        <tissue evidence="8">Leaf</tissue>
    </source>
</reference>
<evidence type="ECO:0000256" key="1">
    <source>
        <dbReference type="ARBA" id="ARBA00023015"/>
    </source>
</evidence>
<dbReference type="InterPro" id="IPR042160">
    <property type="entry name" value="HD-Zip_IV"/>
</dbReference>
<keyword evidence="1" id="KW-0805">Transcription regulation</keyword>
<keyword evidence="2" id="KW-0238">DNA-binding</keyword>
<dbReference type="OrthoDB" id="1569773at2759"/>
<dbReference type="SMART" id="SM00234">
    <property type="entry name" value="START"/>
    <property type="match status" value="1"/>
</dbReference>
<keyword evidence="4" id="KW-0804">Transcription</keyword>
<organism evidence="8 9">
    <name type="scientific">Artemisia annua</name>
    <name type="common">Sweet wormwood</name>
    <dbReference type="NCBI Taxonomy" id="35608"/>
    <lineage>
        <taxon>Eukaryota</taxon>
        <taxon>Viridiplantae</taxon>
        <taxon>Streptophyta</taxon>
        <taxon>Embryophyta</taxon>
        <taxon>Tracheophyta</taxon>
        <taxon>Spermatophyta</taxon>
        <taxon>Magnoliopsida</taxon>
        <taxon>eudicotyledons</taxon>
        <taxon>Gunneridae</taxon>
        <taxon>Pentapetalae</taxon>
        <taxon>asterids</taxon>
        <taxon>campanulids</taxon>
        <taxon>Asterales</taxon>
        <taxon>Asteraceae</taxon>
        <taxon>Asteroideae</taxon>
        <taxon>Anthemideae</taxon>
        <taxon>Artemisiinae</taxon>
        <taxon>Artemisia</taxon>
    </lineage>
</organism>
<accession>A0A2U1QGW7</accession>
<keyword evidence="3" id="KW-0371">Homeobox</keyword>
<dbReference type="PROSITE" id="PS50848">
    <property type="entry name" value="START"/>
    <property type="match status" value="1"/>
</dbReference>
<evidence type="ECO:0000256" key="2">
    <source>
        <dbReference type="ARBA" id="ARBA00023125"/>
    </source>
</evidence>
<evidence type="ECO:0000256" key="3">
    <source>
        <dbReference type="ARBA" id="ARBA00023155"/>
    </source>
</evidence>
<proteinExistence type="predicted"/>
<dbReference type="InterPro" id="IPR057993">
    <property type="entry name" value="HD-Zip_IV_C"/>
</dbReference>
<dbReference type="STRING" id="35608.A0A2U1QGW7"/>
<dbReference type="GO" id="GO:0003677">
    <property type="term" value="F:DNA binding"/>
    <property type="evidence" value="ECO:0007669"/>
    <property type="project" value="UniProtKB-KW"/>
</dbReference>
<dbReference type="PANTHER" id="PTHR45654">
    <property type="entry name" value="HOMEOBOX-LEUCINE ZIPPER PROTEIN MERISTEM L1"/>
    <property type="match status" value="1"/>
</dbReference>